<evidence type="ECO:0000313" key="3">
    <source>
        <dbReference type="EMBL" id="SJL18792.1"/>
    </source>
</evidence>
<keyword evidence="2" id="KW-1133">Transmembrane helix</keyword>
<feature type="region of interest" description="Disordered" evidence="1">
    <location>
        <begin position="392"/>
        <end position="444"/>
    </location>
</feature>
<accession>A0A284SCR0</accession>
<organism evidence="3 4">
    <name type="scientific">Armillaria ostoyae</name>
    <name type="common">Armillaria root rot fungus</name>
    <dbReference type="NCBI Taxonomy" id="47428"/>
    <lineage>
        <taxon>Eukaryota</taxon>
        <taxon>Fungi</taxon>
        <taxon>Dikarya</taxon>
        <taxon>Basidiomycota</taxon>
        <taxon>Agaricomycotina</taxon>
        <taxon>Agaricomycetes</taxon>
        <taxon>Agaricomycetidae</taxon>
        <taxon>Agaricales</taxon>
        <taxon>Marasmiineae</taxon>
        <taxon>Physalacriaceae</taxon>
        <taxon>Armillaria</taxon>
    </lineage>
</organism>
<dbReference type="Proteomes" id="UP000219338">
    <property type="component" value="Unassembled WGS sequence"/>
</dbReference>
<evidence type="ECO:0000256" key="1">
    <source>
        <dbReference type="SAM" id="MobiDB-lite"/>
    </source>
</evidence>
<feature type="region of interest" description="Disordered" evidence="1">
    <location>
        <begin position="85"/>
        <end position="107"/>
    </location>
</feature>
<name>A0A284SCR0_ARMOS</name>
<dbReference type="EMBL" id="FUEG01000069">
    <property type="protein sequence ID" value="SJL18792.1"/>
    <property type="molecule type" value="Genomic_DNA"/>
</dbReference>
<feature type="region of interest" description="Disordered" evidence="1">
    <location>
        <begin position="193"/>
        <end position="298"/>
    </location>
</feature>
<proteinExistence type="predicted"/>
<protein>
    <submittedName>
        <fullName evidence="3">Uncharacterized protein</fullName>
    </submittedName>
</protein>
<keyword evidence="2" id="KW-0812">Transmembrane</keyword>
<feature type="transmembrane region" description="Helical" evidence="2">
    <location>
        <begin position="6"/>
        <end position="32"/>
    </location>
</feature>
<feature type="compositionally biased region" description="Polar residues" evidence="1">
    <location>
        <begin position="258"/>
        <end position="270"/>
    </location>
</feature>
<keyword evidence="4" id="KW-1185">Reference proteome</keyword>
<feature type="compositionally biased region" description="Polar residues" evidence="1">
    <location>
        <begin position="427"/>
        <end position="438"/>
    </location>
</feature>
<sequence length="444" mass="49463">MNPDDITITITAAIRGACLLSLFVALLVLAYADRLRCLLRIPECPVPQPTTLSTRYVLPYVQPRSLMERVGPQPTYPPTRRMTYHQNSSDEFPPWNATPGPSNVPRTPPLTYPTEEAEDYGRYLRACYCTPSPIPVNVHAPNPQRAHFENAQTQIRALVLEQALRHPGNASPIWVGSPNRKPSPPLILHTAGTVRVGTPAHLAPYPDEDSNSDSSNYGGNEPIAKREDDDPLNAYGGDYEPGSSDDSTSSSEAPSTPRMSESQWATISPSPVSPCFHDTEETLPWRPEYSPTGIDQSVPPLPGIEYRMLAPEPRPNNASWSTTYSHWPSPRETDQTWTELPDFNNFYQDEETFGGYTTNVYGDDRSYTPALHQPFYTAPFPLPDSPNWEIRPPATNHFTHPHHIQGYRPPQYGTHPFAGQDPPEPPTNEQAGGSNDLSRLTMEE</sequence>
<keyword evidence="2" id="KW-0472">Membrane</keyword>
<evidence type="ECO:0000313" key="4">
    <source>
        <dbReference type="Proteomes" id="UP000219338"/>
    </source>
</evidence>
<feature type="compositionally biased region" description="Low complexity" evidence="1">
    <location>
        <begin position="212"/>
        <end position="221"/>
    </location>
</feature>
<gene>
    <name evidence="3" type="ORF">ARMOST_22393</name>
</gene>
<reference evidence="4" key="1">
    <citation type="journal article" date="2017" name="Nat. Ecol. Evol.">
        <title>Genome expansion and lineage-specific genetic innovations in the forest pathogenic fungi Armillaria.</title>
        <authorList>
            <person name="Sipos G."/>
            <person name="Prasanna A.N."/>
            <person name="Walter M.C."/>
            <person name="O'Connor E."/>
            <person name="Balint B."/>
            <person name="Krizsan K."/>
            <person name="Kiss B."/>
            <person name="Hess J."/>
            <person name="Varga T."/>
            <person name="Slot J."/>
            <person name="Riley R."/>
            <person name="Boka B."/>
            <person name="Rigling D."/>
            <person name="Barry K."/>
            <person name="Lee J."/>
            <person name="Mihaltcheva S."/>
            <person name="LaButti K."/>
            <person name="Lipzen A."/>
            <person name="Waldron R."/>
            <person name="Moloney N.M."/>
            <person name="Sperisen C."/>
            <person name="Kredics L."/>
            <person name="Vagvoelgyi C."/>
            <person name="Patrignani A."/>
            <person name="Fitzpatrick D."/>
            <person name="Nagy I."/>
            <person name="Doyle S."/>
            <person name="Anderson J.B."/>
            <person name="Grigoriev I.V."/>
            <person name="Gueldener U."/>
            <person name="Muensterkoetter M."/>
            <person name="Nagy L.G."/>
        </authorList>
    </citation>
    <scope>NUCLEOTIDE SEQUENCE [LARGE SCALE GENOMIC DNA]</scope>
    <source>
        <strain evidence="4">C18/9</strain>
    </source>
</reference>
<evidence type="ECO:0000256" key="2">
    <source>
        <dbReference type="SAM" id="Phobius"/>
    </source>
</evidence>
<feature type="compositionally biased region" description="Low complexity" evidence="1">
    <location>
        <begin position="244"/>
        <end position="257"/>
    </location>
</feature>
<dbReference type="AlphaFoldDB" id="A0A284SCR0"/>